<reference evidence="4" key="1">
    <citation type="submission" date="2020-11" db="EMBL/GenBank/DDBJ databases">
        <title>Bacterial whole genome sequence for Panacibacter sp. DH6.</title>
        <authorList>
            <person name="Le V."/>
            <person name="Ko S."/>
            <person name="Ahn C.-Y."/>
            <person name="Oh H.-M."/>
        </authorList>
    </citation>
    <scope>NUCLEOTIDE SEQUENCE</scope>
    <source>
        <strain evidence="4">DH6</strain>
    </source>
</reference>
<dbReference type="GO" id="GO:1990133">
    <property type="term" value="C:molybdopterin adenylyltransferase complex"/>
    <property type="evidence" value="ECO:0007669"/>
    <property type="project" value="TreeGrafter"/>
</dbReference>
<keyword evidence="1" id="KW-0547">Nucleotide-binding</keyword>
<keyword evidence="5" id="KW-1185">Reference proteome</keyword>
<name>A0A931E251_9BACT</name>
<dbReference type="AlphaFoldDB" id="A0A931E251"/>
<organism evidence="4 5">
    <name type="scientific">Panacibacter microcysteis</name>
    <dbReference type="NCBI Taxonomy" id="2793269"/>
    <lineage>
        <taxon>Bacteria</taxon>
        <taxon>Pseudomonadati</taxon>
        <taxon>Bacteroidota</taxon>
        <taxon>Chitinophagia</taxon>
        <taxon>Chitinophagales</taxon>
        <taxon>Chitinophagaceae</taxon>
        <taxon>Panacibacter</taxon>
    </lineage>
</organism>
<dbReference type="SUPFAM" id="SSF54285">
    <property type="entry name" value="MoaD/ThiS"/>
    <property type="match status" value="1"/>
</dbReference>
<comment type="similarity">
    <text evidence="2">Belongs to the MoaD family.</text>
</comment>
<dbReference type="InterPro" id="IPR012675">
    <property type="entry name" value="Beta-grasp_dom_sf"/>
</dbReference>
<dbReference type="GO" id="GO:0000166">
    <property type="term" value="F:nucleotide binding"/>
    <property type="evidence" value="ECO:0007669"/>
    <property type="project" value="UniProtKB-KW"/>
</dbReference>
<dbReference type="InterPro" id="IPR016155">
    <property type="entry name" value="Mopterin_synth/thiamin_S_b"/>
</dbReference>
<gene>
    <name evidence="4" type="primary">moaD</name>
    <name evidence="4" type="ORF">I5907_13065</name>
</gene>
<dbReference type="Proteomes" id="UP000628448">
    <property type="component" value="Unassembled WGS sequence"/>
</dbReference>
<dbReference type="InterPro" id="IPR003749">
    <property type="entry name" value="ThiS/MoaD-like"/>
</dbReference>
<dbReference type="EMBL" id="JADWYR010000002">
    <property type="protein sequence ID" value="MBG9377167.1"/>
    <property type="molecule type" value="Genomic_DNA"/>
</dbReference>
<dbReference type="Pfam" id="PF02597">
    <property type="entry name" value="ThiS"/>
    <property type="match status" value="1"/>
</dbReference>
<dbReference type="PANTHER" id="PTHR33359:SF1">
    <property type="entry name" value="MOLYBDOPTERIN SYNTHASE SULFUR CARRIER SUBUNIT"/>
    <property type="match status" value="1"/>
</dbReference>
<proteinExistence type="inferred from homology"/>
<evidence type="ECO:0000313" key="5">
    <source>
        <dbReference type="Proteomes" id="UP000628448"/>
    </source>
</evidence>
<dbReference type="NCBIfam" id="TIGR01682">
    <property type="entry name" value="moaD"/>
    <property type="match status" value="1"/>
</dbReference>
<evidence type="ECO:0000313" key="4">
    <source>
        <dbReference type="EMBL" id="MBG9377167.1"/>
    </source>
</evidence>
<dbReference type="CDD" id="cd00754">
    <property type="entry name" value="Ubl_MoaD"/>
    <property type="match status" value="1"/>
</dbReference>
<evidence type="ECO:0000256" key="1">
    <source>
        <dbReference type="ARBA" id="ARBA00022741"/>
    </source>
</evidence>
<accession>A0A931E251</accession>
<protein>
    <recommendedName>
        <fullName evidence="3">Molybdopterin synthase sulfur carrier subunit</fullName>
    </recommendedName>
</protein>
<evidence type="ECO:0000256" key="2">
    <source>
        <dbReference type="ARBA" id="ARBA00024200"/>
    </source>
</evidence>
<sequence length="79" mass="8356">MTVEVLAFGIVKEIFGKSVISIEMPGTTVAALKQALEASFPKMKQIASYMVAVNNEYAKDEVILAGKDEIAVIPPVSGG</sequence>
<comment type="caution">
    <text evidence="4">The sequence shown here is derived from an EMBL/GenBank/DDBJ whole genome shotgun (WGS) entry which is preliminary data.</text>
</comment>
<dbReference type="Gene3D" id="3.10.20.30">
    <property type="match status" value="1"/>
</dbReference>
<dbReference type="GO" id="GO:0006777">
    <property type="term" value="P:Mo-molybdopterin cofactor biosynthetic process"/>
    <property type="evidence" value="ECO:0007669"/>
    <property type="project" value="InterPro"/>
</dbReference>
<dbReference type="InterPro" id="IPR044672">
    <property type="entry name" value="MOCS2A"/>
</dbReference>
<evidence type="ECO:0000256" key="3">
    <source>
        <dbReference type="ARBA" id="ARBA00024247"/>
    </source>
</evidence>
<dbReference type="RefSeq" id="WP_196991266.1">
    <property type="nucleotide sequence ID" value="NZ_JADWYR010000002.1"/>
</dbReference>
<dbReference type="PANTHER" id="PTHR33359">
    <property type="entry name" value="MOLYBDOPTERIN SYNTHASE SULFUR CARRIER SUBUNIT"/>
    <property type="match status" value="1"/>
</dbReference>